<feature type="region of interest" description="Disordered" evidence="1">
    <location>
        <begin position="1"/>
        <end position="28"/>
    </location>
</feature>
<gene>
    <name evidence="2" type="ORF">ADEAN_000647500</name>
</gene>
<sequence>MRTPDFSDEENDRTPRPRQVKGSELDDTLRKKRGVVKVPWNVAAKAQEQGYSTDILRSKEQLIRLSRGEDPRTIP</sequence>
<feature type="compositionally biased region" description="Acidic residues" evidence="1">
    <location>
        <begin position="1"/>
        <end position="11"/>
    </location>
</feature>
<dbReference type="AlphaFoldDB" id="A0A7G2CL64"/>
<evidence type="ECO:0000313" key="3">
    <source>
        <dbReference type="Proteomes" id="UP000515908"/>
    </source>
</evidence>
<keyword evidence="3" id="KW-1185">Reference proteome</keyword>
<reference evidence="2 3" key="1">
    <citation type="submission" date="2020-08" db="EMBL/GenBank/DDBJ databases">
        <authorList>
            <person name="Newling K."/>
            <person name="Davey J."/>
            <person name="Forrester S."/>
        </authorList>
    </citation>
    <scope>NUCLEOTIDE SEQUENCE [LARGE SCALE GENOMIC DNA]</scope>
    <source>
        <strain evidence="3">Crithidia deanei Carvalho (ATCC PRA-265)</strain>
    </source>
</reference>
<evidence type="ECO:0000313" key="2">
    <source>
        <dbReference type="EMBL" id="CAD2218982.1"/>
    </source>
</evidence>
<protein>
    <submittedName>
        <fullName evidence="2">Uncharacterized protein</fullName>
    </submittedName>
</protein>
<organism evidence="2 3">
    <name type="scientific">Angomonas deanei</name>
    <dbReference type="NCBI Taxonomy" id="59799"/>
    <lineage>
        <taxon>Eukaryota</taxon>
        <taxon>Discoba</taxon>
        <taxon>Euglenozoa</taxon>
        <taxon>Kinetoplastea</taxon>
        <taxon>Metakinetoplastina</taxon>
        <taxon>Trypanosomatida</taxon>
        <taxon>Trypanosomatidae</taxon>
        <taxon>Strigomonadinae</taxon>
        <taxon>Angomonas</taxon>
    </lineage>
</organism>
<name>A0A7G2CL64_9TRYP</name>
<dbReference type="VEuPathDB" id="TriTrypDB:ADEAN_000647500"/>
<proteinExistence type="predicted"/>
<dbReference type="Proteomes" id="UP000515908">
    <property type="component" value="Chromosome 12"/>
</dbReference>
<dbReference type="EMBL" id="LR877156">
    <property type="protein sequence ID" value="CAD2218982.1"/>
    <property type="molecule type" value="Genomic_DNA"/>
</dbReference>
<accession>A0A7G2CL64</accession>
<evidence type="ECO:0000256" key="1">
    <source>
        <dbReference type="SAM" id="MobiDB-lite"/>
    </source>
</evidence>